<dbReference type="InterPro" id="IPR050922">
    <property type="entry name" value="LytR/CpsA/Psr_CW_biosynth"/>
</dbReference>
<dbReference type="PANTHER" id="PTHR33392">
    <property type="entry name" value="POLYISOPRENYL-TEICHOIC ACID--PEPTIDOGLYCAN TEICHOIC ACID TRANSFERASE TAGU"/>
    <property type="match status" value="1"/>
</dbReference>
<evidence type="ECO:0000313" key="4">
    <source>
        <dbReference type="EMBL" id="ACZ20027.1"/>
    </source>
</evidence>
<reference evidence="4 5" key="1">
    <citation type="journal article" date="2009" name="Stand. Genomic Sci.">
        <title>Complete genome sequence of Sanguibacter keddieii type strain (ST-74).</title>
        <authorList>
            <person name="Ivanova N."/>
            <person name="Sikorski J."/>
            <person name="Sims D."/>
            <person name="Brettin T."/>
            <person name="Detter J.C."/>
            <person name="Han C."/>
            <person name="Lapidus A."/>
            <person name="Copeland A."/>
            <person name="Glavina Del Rio T."/>
            <person name="Nolan M."/>
            <person name="Chen F."/>
            <person name="Lucas S."/>
            <person name="Tice H."/>
            <person name="Cheng J.F."/>
            <person name="Bruce D."/>
            <person name="Goodwin L."/>
            <person name="Pitluck S."/>
            <person name="Pati A."/>
            <person name="Mavromatis K."/>
            <person name="Chen A."/>
            <person name="Palaniappan K."/>
            <person name="D'haeseleer P."/>
            <person name="Chain P."/>
            <person name="Bristow J."/>
            <person name="Eisen J.A."/>
            <person name="Markowitz V."/>
            <person name="Hugenholtz P."/>
            <person name="Goker M."/>
            <person name="Pukall R."/>
            <person name="Klenk H.P."/>
            <person name="Kyrpides N.C."/>
        </authorList>
    </citation>
    <scope>NUCLEOTIDE SEQUENCE [LARGE SCALE GENOMIC DNA]</scope>
    <source>
        <strain evidence="5">ATCC 51767 / DSM 10542 / NCFB 3025 / ST-74</strain>
    </source>
</reference>
<gene>
    <name evidence="4" type="ordered locus">Sked_00540</name>
</gene>
<dbReference type="OrthoDB" id="9782542at2"/>
<sequence>MPRVVALGVVGAVTFGATAVATQYVRLDGSLQGTEEFRGLVGPPVADPTPVDPEDPGAGRDRDVLVMAIDDRSGENAELGGYVDGARSDTTMLVHVSADRRRVDVVSIARDTRATVPACNLTTTPGERLSAPVTAKFNAAFATGASAATGDPATDLLLAAACTIYTVQEMTGVQVDDFVVVDFVGFRDMVDAVDGIDVSVPEAVVPHRYNTLALDAGLHHMDGWLALEYARVRYGVGDNSDTQRQPRQQSVVAALAEKVMSPRVLSDPVALSRFLGASTASLTLSPGLDSIKEITGLGWSMRSLDADAITFATVPAAAADDGYVAWTPEADELWEAVRTDQPITGISTATPYAQARG</sequence>
<keyword evidence="5" id="KW-1185">Reference proteome</keyword>
<evidence type="ECO:0000313" key="5">
    <source>
        <dbReference type="Proteomes" id="UP000000322"/>
    </source>
</evidence>
<dbReference type="Proteomes" id="UP000000322">
    <property type="component" value="Chromosome"/>
</dbReference>
<dbReference type="STRING" id="446469.Sked_00540"/>
<organism evidence="4 5">
    <name type="scientific">Sanguibacter keddieii (strain ATCC 51767 / DSM 10542 / NCFB 3025 / ST-74)</name>
    <dbReference type="NCBI Taxonomy" id="446469"/>
    <lineage>
        <taxon>Bacteria</taxon>
        <taxon>Bacillati</taxon>
        <taxon>Actinomycetota</taxon>
        <taxon>Actinomycetes</taxon>
        <taxon>Micrococcales</taxon>
        <taxon>Sanguibacteraceae</taxon>
        <taxon>Sanguibacter</taxon>
    </lineage>
</organism>
<dbReference type="Gene3D" id="3.40.630.190">
    <property type="entry name" value="LCP protein"/>
    <property type="match status" value="1"/>
</dbReference>
<dbReference type="PANTHER" id="PTHR33392:SF6">
    <property type="entry name" value="POLYISOPRENYL-TEICHOIC ACID--PEPTIDOGLYCAN TEICHOIC ACID TRANSFERASE TAGU"/>
    <property type="match status" value="1"/>
</dbReference>
<dbReference type="Pfam" id="PF03816">
    <property type="entry name" value="LytR_cpsA_psr"/>
    <property type="match status" value="1"/>
</dbReference>
<dbReference type="KEGG" id="ske:Sked_00540"/>
<evidence type="ECO:0000256" key="2">
    <source>
        <dbReference type="SAM" id="MobiDB-lite"/>
    </source>
</evidence>
<dbReference type="HOGENOM" id="CLU_016455_0_0_11"/>
<dbReference type="AlphaFoldDB" id="D1BI53"/>
<comment type="similarity">
    <text evidence="1">Belongs to the LytR/CpsA/Psr (LCP) family.</text>
</comment>
<evidence type="ECO:0000256" key="1">
    <source>
        <dbReference type="ARBA" id="ARBA00006068"/>
    </source>
</evidence>
<protein>
    <submittedName>
        <fullName evidence="4">Cell envelope-related function transcriptional attenuator common domain protein</fullName>
    </submittedName>
</protein>
<dbReference type="eggNOG" id="COG1316">
    <property type="taxonomic scope" value="Bacteria"/>
</dbReference>
<dbReference type="RefSeq" id="WP_012865096.1">
    <property type="nucleotide sequence ID" value="NC_013521.1"/>
</dbReference>
<evidence type="ECO:0000259" key="3">
    <source>
        <dbReference type="Pfam" id="PF03816"/>
    </source>
</evidence>
<dbReference type="InterPro" id="IPR004474">
    <property type="entry name" value="LytR_CpsA_psr"/>
</dbReference>
<accession>D1BI53</accession>
<dbReference type="NCBIfam" id="TIGR00350">
    <property type="entry name" value="lytR_cpsA_psr"/>
    <property type="match status" value="1"/>
</dbReference>
<feature type="domain" description="Cell envelope-related transcriptional attenuator" evidence="3">
    <location>
        <begin position="87"/>
        <end position="260"/>
    </location>
</feature>
<proteinExistence type="inferred from homology"/>
<dbReference type="EMBL" id="CP001819">
    <property type="protein sequence ID" value="ACZ20027.1"/>
    <property type="molecule type" value="Genomic_DNA"/>
</dbReference>
<feature type="region of interest" description="Disordered" evidence="2">
    <location>
        <begin position="40"/>
        <end position="59"/>
    </location>
</feature>
<name>D1BI53_SANKS</name>